<keyword evidence="2" id="KW-1185">Reference proteome</keyword>
<dbReference type="OrthoDB" id="7277765at2"/>
<dbReference type="EMBL" id="RWKW01000119">
    <property type="protein sequence ID" value="RST82044.1"/>
    <property type="molecule type" value="Genomic_DNA"/>
</dbReference>
<name>A0A3S0A1N2_9HYPH</name>
<dbReference type="AlphaFoldDB" id="A0A3S0A1N2"/>
<protein>
    <submittedName>
        <fullName evidence="1">Uncharacterized protein</fullName>
    </submittedName>
</protein>
<accession>A0A3S0A1N2</accession>
<dbReference type="Proteomes" id="UP000278398">
    <property type="component" value="Unassembled WGS sequence"/>
</dbReference>
<organism evidence="1 2">
    <name type="scientific">Aquibium carbonis</name>
    <dbReference type="NCBI Taxonomy" id="2495581"/>
    <lineage>
        <taxon>Bacteria</taxon>
        <taxon>Pseudomonadati</taxon>
        <taxon>Pseudomonadota</taxon>
        <taxon>Alphaproteobacteria</taxon>
        <taxon>Hyphomicrobiales</taxon>
        <taxon>Phyllobacteriaceae</taxon>
        <taxon>Aquibium</taxon>
    </lineage>
</organism>
<proteinExistence type="predicted"/>
<comment type="caution">
    <text evidence="1">The sequence shown here is derived from an EMBL/GenBank/DDBJ whole genome shotgun (WGS) entry which is preliminary data.</text>
</comment>
<reference evidence="1 2" key="1">
    <citation type="submission" date="2018-12" db="EMBL/GenBank/DDBJ databases">
        <title>Mesorhizobium carbonis sp. nov., isolated from coal mine water.</title>
        <authorList>
            <person name="Xin W."/>
            <person name="Xu Z."/>
            <person name="Xiang F."/>
            <person name="Zhang J."/>
            <person name="Xi L."/>
            <person name="Liu J."/>
        </authorList>
    </citation>
    <scope>NUCLEOTIDE SEQUENCE [LARGE SCALE GENOMIC DNA]</scope>
    <source>
        <strain evidence="1 2">B2.3</strain>
    </source>
</reference>
<evidence type="ECO:0000313" key="2">
    <source>
        <dbReference type="Proteomes" id="UP000278398"/>
    </source>
</evidence>
<sequence length="212" mass="23634">MPRSTKPKPPTRLIQEWPLSPAATMGSGVRAKGILLEVRAHLPFAERRLLHVETGALVLRVPEDDPDDHQPTVDAVTCKLAGIEDLPVIPREVEDILSIKQAERHRWLKDGRLQSAGTRTVKLRGRARKITFHVFDPRHIEDVLDRDLPEVWREEDKLVAAENRRRGAQKAALKKAGKLAGADAARSNVRSDGDPALALKGWGDFDLDGLLR</sequence>
<evidence type="ECO:0000313" key="1">
    <source>
        <dbReference type="EMBL" id="RST82044.1"/>
    </source>
</evidence>
<gene>
    <name evidence="1" type="ORF">EJC49_23655</name>
</gene>